<dbReference type="GO" id="GO:0005525">
    <property type="term" value="F:GTP binding"/>
    <property type="evidence" value="ECO:0007669"/>
    <property type="project" value="UniProtKB-KW"/>
</dbReference>
<dbReference type="AlphaFoldDB" id="A0A9W7BKS1"/>
<evidence type="ECO:0000313" key="4">
    <source>
        <dbReference type="EMBL" id="GMH92504.1"/>
    </source>
</evidence>
<sequence length="453" mass="48611">MERSRARSSSFYTEDDDGDDSADSLGRTPMPDFLNDNTAISPPPAPSNMGTTPMYTGTPMMGGGVGDGGEGDDVDHTLDDNDQAIEDRRRSRSFFSEQDVSSGLKSALPPQVGAGGPRDSMGAPVVIPQRTGALNSKEINALREGLQSEMVKSDLGRDSDLDVDEEYERKRGLVNDVNHDNLETGRDTISVGGPVELQSGGAGGPTNSVPGPASAKSLVSGAAKQRKVKILMLGDSGVGKTSLMSRWTEDTFNANLTGTLGVDFKMKQVTVDGNPVQVQVWDTAGQERFRKITTSYYKNANGIILVYDTCGRETFENISYWMQNIQEHSGAGIQVAVVGNKIDLREAAKTAPDSSDVDPGDIVERSEGEAILKSVNDPQGTIGFYEASAKEKTGVDAAFTDLLTKVVKEQLAEESMEKQPGYEKNKNKKKKISFKGIYKGGKKVAKGEKCTVS</sequence>
<dbReference type="SMART" id="SM00177">
    <property type="entry name" value="ARF"/>
    <property type="match status" value="1"/>
</dbReference>
<evidence type="ECO:0000256" key="2">
    <source>
        <dbReference type="ARBA" id="ARBA00023134"/>
    </source>
</evidence>
<organism evidence="4 5">
    <name type="scientific">Triparma strigata</name>
    <dbReference type="NCBI Taxonomy" id="1606541"/>
    <lineage>
        <taxon>Eukaryota</taxon>
        <taxon>Sar</taxon>
        <taxon>Stramenopiles</taxon>
        <taxon>Ochrophyta</taxon>
        <taxon>Bolidophyceae</taxon>
        <taxon>Parmales</taxon>
        <taxon>Triparmaceae</taxon>
        <taxon>Triparma</taxon>
    </lineage>
</organism>
<dbReference type="PRINTS" id="PR00449">
    <property type="entry name" value="RASTRNSFRMNG"/>
</dbReference>
<reference evidence="5" key="1">
    <citation type="journal article" date="2023" name="Commun. Biol.">
        <title>Genome analysis of Parmales, the sister group of diatoms, reveals the evolutionary specialization of diatoms from phago-mixotrophs to photoautotrophs.</title>
        <authorList>
            <person name="Ban H."/>
            <person name="Sato S."/>
            <person name="Yoshikawa S."/>
            <person name="Yamada K."/>
            <person name="Nakamura Y."/>
            <person name="Ichinomiya M."/>
            <person name="Sato N."/>
            <person name="Blanc-Mathieu R."/>
            <person name="Endo H."/>
            <person name="Kuwata A."/>
            <person name="Ogata H."/>
        </authorList>
    </citation>
    <scope>NUCLEOTIDE SEQUENCE [LARGE SCALE GENOMIC DNA]</scope>
    <source>
        <strain evidence="5">NIES 3701</strain>
    </source>
</reference>
<dbReference type="Proteomes" id="UP001165085">
    <property type="component" value="Unassembled WGS sequence"/>
</dbReference>
<evidence type="ECO:0000313" key="5">
    <source>
        <dbReference type="Proteomes" id="UP001165085"/>
    </source>
</evidence>
<dbReference type="PROSITE" id="PS51419">
    <property type="entry name" value="RAB"/>
    <property type="match status" value="1"/>
</dbReference>
<keyword evidence="2" id="KW-0342">GTP-binding</keyword>
<dbReference type="InterPro" id="IPR005225">
    <property type="entry name" value="Small_GTP-bd"/>
</dbReference>
<dbReference type="Pfam" id="PF00071">
    <property type="entry name" value="Ras"/>
    <property type="match status" value="1"/>
</dbReference>
<dbReference type="PROSITE" id="PS51420">
    <property type="entry name" value="RHO"/>
    <property type="match status" value="1"/>
</dbReference>
<feature type="region of interest" description="Disordered" evidence="3">
    <location>
        <begin position="1"/>
        <end position="121"/>
    </location>
</feature>
<dbReference type="GO" id="GO:0003924">
    <property type="term" value="F:GTPase activity"/>
    <property type="evidence" value="ECO:0007669"/>
    <property type="project" value="InterPro"/>
</dbReference>
<comment type="caution">
    <text evidence="4">The sequence shown here is derived from an EMBL/GenBank/DDBJ whole genome shotgun (WGS) entry which is preliminary data.</text>
</comment>
<dbReference type="SMART" id="SM00176">
    <property type="entry name" value="RAN"/>
    <property type="match status" value="1"/>
</dbReference>
<feature type="compositionally biased region" description="Basic and acidic residues" evidence="3">
    <location>
        <begin position="74"/>
        <end position="89"/>
    </location>
</feature>
<evidence type="ECO:0000256" key="3">
    <source>
        <dbReference type="SAM" id="MobiDB-lite"/>
    </source>
</evidence>
<dbReference type="NCBIfam" id="TIGR00231">
    <property type="entry name" value="small_GTP"/>
    <property type="match status" value="1"/>
</dbReference>
<dbReference type="InterPro" id="IPR050227">
    <property type="entry name" value="Rab"/>
</dbReference>
<dbReference type="PANTHER" id="PTHR47977">
    <property type="entry name" value="RAS-RELATED PROTEIN RAB"/>
    <property type="match status" value="1"/>
</dbReference>
<gene>
    <name evidence="4" type="ORF">TrST_g7238</name>
</gene>
<dbReference type="SMART" id="SM00174">
    <property type="entry name" value="RHO"/>
    <property type="match status" value="1"/>
</dbReference>
<accession>A0A9W7BKS1</accession>
<feature type="region of interest" description="Disordered" evidence="3">
    <location>
        <begin position="178"/>
        <end position="215"/>
    </location>
</feature>
<evidence type="ECO:0000256" key="1">
    <source>
        <dbReference type="ARBA" id="ARBA00022741"/>
    </source>
</evidence>
<proteinExistence type="predicted"/>
<dbReference type="PROSITE" id="PS51421">
    <property type="entry name" value="RAS"/>
    <property type="match status" value="1"/>
</dbReference>
<dbReference type="OrthoDB" id="9989112at2759"/>
<keyword evidence="1" id="KW-0547">Nucleotide-binding</keyword>
<feature type="compositionally biased region" description="Low complexity" evidence="3">
    <location>
        <begin position="49"/>
        <end position="59"/>
    </location>
</feature>
<dbReference type="SUPFAM" id="SSF52540">
    <property type="entry name" value="P-loop containing nucleoside triphosphate hydrolases"/>
    <property type="match status" value="1"/>
</dbReference>
<dbReference type="SMART" id="SM00175">
    <property type="entry name" value="RAB"/>
    <property type="match status" value="1"/>
</dbReference>
<dbReference type="InterPro" id="IPR001806">
    <property type="entry name" value="Small_GTPase"/>
</dbReference>
<dbReference type="EMBL" id="BRXY01000401">
    <property type="protein sequence ID" value="GMH92504.1"/>
    <property type="molecule type" value="Genomic_DNA"/>
</dbReference>
<protein>
    <submittedName>
        <fullName evidence="4">Uncharacterized protein</fullName>
    </submittedName>
</protein>
<name>A0A9W7BKS1_9STRA</name>
<dbReference type="CDD" id="cd00154">
    <property type="entry name" value="Rab"/>
    <property type="match status" value="1"/>
</dbReference>
<dbReference type="InterPro" id="IPR027417">
    <property type="entry name" value="P-loop_NTPase"/>
</dbReference>
<keyword evidence="5" id="KW-1185">Reference proteome</keyword>
<feature type="compositionally biased region" description="Acidic residues" evidence="3">
    <location>
        <begin position="13"/>
        <end position="22"/>
    </location>
</feature>
<dbReference type="FunFam" id="3.40.50.300:FF:001329">
    <property type="entry name" value="Small GTP-binding protein, putative"/>
    <property type="match status" value="1"/>
</dbReference>
<dbReference type="Gene3D" id="3.40.50.300">
    <property type="entry name" value="P-loop containing nucleotide triphosphate hydrolases"/>
    <property type="match status" value="1"/>
</dbReference>
<dbReference type="PROSITE" id="PS51417">
    <property type="entry name" value="ARF"/>
    <property type="match status" value="1"/>
</dbReference>
<dbReference type="SMART" id="SM00173">
    <property type="entry name" value="RAS"/>
    <property type="match status" value="1"/>
</dbReference>